<dbReference type="InterPro" id="IPR022432">
    <property type="entry name" value="MqnE"/>
</dbReference>
<dbReference type="Pfam" id="PF19288">
    <property type="entry name" value="CofH_C"/>
    <property type="match status" value="1"/>
</dbReference>
<evidence type="ECO:0000256" key="4">
    <source>
        <dbReference type="ARBA" id="ARBA00023004"/>
    </source>
</evidence>
<comment type="similarity">
    <text evidence="6">Belongs to the radical SAM superfamily. MqnE family.</text>
</comment>
<keyword evidence="6" id="KW-0808">Transferase</keyword>
<dbReference type="SUPFAM" id="SSF102114">
    <property type="entry name" value="Radical SAM enzymes"/>
    <property type="match status" value="1"/>
</dbReference>
<dbReference type="SFLD" id="SFLDF00343">
    <property type="entry name" value="aminofutalosine_synthase_(mqnE"/>
    <property type="match status" value="1"/>
</dbReference>
<evidence type="ECO:0000259" key="9">
    <source>
        <dbReference type="PROSITE" id="PS51918"/>
    </source>
</evidence>
<name>E0XU33_9BACT</name>
<comment type="function">
    <text evidence="6">Radical SAM enzyme that catalyzes the addition of the adenosyl radical to the double bond of 3-[(1-carboxyvinyl)oxy]benzoate, leading to aminodeoxyfutalosine (AFL), a key intermediate in the formation of menaquinone (MK, vitamin K2) from chorismate.</text>
</comment>
<dbReference type="GO" id="GO:0009234">
    <property type="term" value="P:menaquinone biosynthetic process"/>
    <property type="evidence" value="ECO:0007669"/>
    <property type="project" value="UniProtKB-UniRule"/>
</dbReference>
<dbReference type="NCBIfam" id="TIGR00423">
    <property type="entry name" value="CofH family radical SAM protein"/>
    <property type="match status" value="1"/>
</dbReference>
<keyword evidence="2 6" id="KW-0949">S-adenosyl-L-methionine</keyword>
<dbReference type="UniPathway" id="UPA00079"/>
<dbReference type="PIRSF" id="PIRSF004762">
    <property type="entry name" value="CHP00423"/>
    <property type="match status" value="1"/>
</dbReference>
<evidence type="ECO:0000256" key="6">
    <source>
        <dbReference type="HAMAP-Rule" id="MF_00993"/>
    </source>
</evidence>
<keyword evidence="4 6" id="KW-0408">Iron</keyword>
<dbReference type="GO" id="GO:0051539">
    <property type="term" value="F:4 iron, 4 sulfur cluster binding"/>
    <property type="evidence" value="ECO:0007669"/>
    <property type="project" value="UniProtKB-KW"/>
</dbReference>
<dbReference type="GO" id="GO:0102573">
    <property type="term" value="F:aminodeoxyfutalosine synthase activity"/>
    <property type="evidence" value="ECO:0007669"/>
    <property type="project" value="UniProtKB-EC"/>
</dbReference>
<feature type="binding site" evidence="8">
    <location>
        <position position="76"/>
    </location>
    <ligand>
        <name>S-adenosyl-L-methionine</name>
        <dbReference type="ChEBI" id="CHEBI:59789"/>
    </ligand>
</feature>
<dbReference type="EMBL" id="GU474877">
    <property type="protein sequence ID" value="ADI17924.1"/>
    <property type="molecule type" value="Genomic_DNA"/>
</dbReference>
<dbReference type="Gene3D" id="3.20.20.70">
    <property type="entry name" value="Aldolase class I"/>
    <property type="match status" value="1"/>
</dbReference>
<evidence type="ECO:0000256" key="2">
    <source>
        <dbReference type="ARBA" id="ARBA00022691"/>
    </source>
</evidence>
<evidence type="ECO:0000313" key="10">
    <source>
        <dbReference type="EMBL" id="ADI17924.1"/>
    </source>
</evidence>
<dbReference type="PANTHER" id="PTHR43076">
    <property type="entry name" value="FO SYNTHASE (COFH)"/>
    <property type="match status" value="1"/>
</dbReference>
<evidence type="ECO:0000256" key="8">
    <source>
        <dbReference type="PIRSR" id="PIRSR004762-2"/>
    </source>
</evidence>
<feature type="binding site" evidence="8">
    <location>
        <position position="182"/>
    </location>
    <ligand>
        <name>S-adenosyl-L-methionine</name>
        <dbReference type="ChEBI" id="CHEBI:59789"/>
    </ligand>
</feature>
<keyword evidence="5 6" id="KW-0411">Iron-sulfur</keyword>
<evidence type="ECO:0000256" key="7">
    <source>
        <dbReference type="PIRSR" id="PIRSR004762-1"/>
    </source>
</evidence>
<evidence type="ECO:0000256" key="3">
    <source>
        <dbReference type="ARBA" id="ARBA00022723"/>
    </source>
</evidence>
<dbReference type="GO" id="GO:0044689">
    <property type="term" value="F:7,8-didemethyl-8-hydroxy-5-deazariboflavin synthase activity"/>
    <property type="evidence" value="ECO:0007669"/>
    <property type="project" value="TreeGrafter"/>
</dbReference>
<dbReference type="NCBIfam" id="TIGR03700">
    <property type="entry name" value="mena_SCO4494"/>
    <property type="match status" value="1"/>
</dbReference>
<evidence type="ECO:0000256" key="1">
    <source>
        <dbReference type="ARBA" id="ARBA00022485"/>
    </source>
</evidence>
<dbReference type="InterPro" id="IPR013785">
    <property type="entry name" value="Aldolase_TIM"/>
</dbReference>
<feature type="domain" description="Radical SAM core" evidence="9">
    <location>
        <begin position="56"/>
        <end position="289"/>
    </location>
</feature>
<dbReference type="PANTHER" id="PTHR43076:SF7">
    <property type="entry name" value="AMINODEOXYFUTALOSINE SYNTHASE"/>
    <property type="match status" value="1"/>
</dbReference>
<dbReference type="SMART" id="SM00729">
    <property type="entry name" value="Elp3"/>
    <property type="match status" value="1"/>
</dbReference>
<dbReference type="InterPro" id="IPR007197">
    <property type="entry name" value="rSAM"/>
</dbReference>
<reference evidence="10" key="1">
    <citation type="journal article" date="2011" name="Environ. Microbiol.">
        <title>Time-series analyses of Monterey Bay coastal microbial picoplankton using a 'genome proxy' microarray.</title>
        <authorList>
            <person name="Rich V.I."/>
            <person name="Pham V.D."/>
            <person name="Eppley J."/>
            <person name="Shi Y."/>
            <person name="DeLong E.F."/>
        </authorList>
    </citation>
    <scope>NUCLEOTIDE SEQUENCE</scope>
</reference>
<dbReference type="SFLD" id="SFLDG01064">
    <property type="entry name" value="F420__menaquinone_cofactor_bio"/>
    <property type="match status" value="1"/>
</dbReference>
<dbReference type="HAMAP" id="MF_00993">
    <property type="entry name" value="MqnE"/>
    <property type="match status" value="1"/>
</dbReference>
<dbReference type="InterPro" id="IPR045567">
    <property type="entry name" value="CofH/MnqC-like_C"/>
</dbReference>
<dbReference type="InterPro" id="IPR006638">
    <property type="entry name" value="Elp3/MiaA/NifB-like_rSAM"/>
</dbReference>
<proteinExistence type="inferred from homology"/>
<comment type="catalytic activity">
    <reaction evidence="6">
        <text>3-[(1-carboxyvinyl)-oxy]benzoate + S-adenosyl-L-methionine + H2O = 6-amino-6-deoxyfutalosine + hydrogencarbonate + L-methionine + H(+)</text>
        <dbReference type="Rhea" id="RHEA:33075"/>
        <dbReference type="ChEBI" id="CHEBI:15377"/>
        <dbReference type="ChEBI" id="CHEBI:15378"/>
        <dbReference type="ChEBI" id="CHEBI:17544"/>
        <dbReference type="ChEBI" id="CHEBI:57844"/>
        <dbReference type="ChEBI" id="CHEBI:59789"/>
        <dbReference type="ChEBI" id="CHEBI:64286"/>
        <dbReference type="ChEBI" id="CHEBI:76981"/>
        <dbReference type="EC" id="2.5.1.120"/>
    </reaction>
</comment>
<dbReference type="SFLD" id="SFLDS00029">
    <property type="entry name" value="Radical_SAM"/>
    <property type="match status" value="1"/>
</dbReference>
<comment type="pathway">
    <text evidence="6">Quinol/quinone metabolism; menaquinone biosynthesis.</text>
</comment>
<dbReference type="InterPro" id="IPR034405">
    <property type="entry name" value="F420"/>
</dbReference>
<evidence type="ECO:0000256" key="5">
    <source>
        <dbReference type="ARBA" id="ARBA00023014"/>
    </source>
</evidence>
<organism evidence="10">
    <name type="scientific">uncultured Desulfobacterales bacterium HF0200_07G10</name>
    <dbReference type="NCBI Taxonomy" id="710741"/>
    <lineage>
        <taxon>Bacteria</taxon>
        <taxon>Pseudomonadati</taxon>
        <taxon>Thermodesulfobacteriota</taxon>
        <taxon>Desulfobacteria</taxon>
        <taxon>Desulfobacterales</taxon>
        <taxon>environmental samples</taxon>
    </lineage>
</organism>
<feature type="binding site" evidence="6 7">
    <location>
        <position position="74"/>
    </location>
    <ligand>
        <name>[4Fe-4S] cluster</name>
        <dbReference type="ChEBI" id="CHEBI:49883"/>
        <note>4Fe-4S-S-AdoMet</note>
    </ligand>
</feature>
<gene>
    <name evidence="6" type="primary">mqnE</name>
</gene>
<dbReference type="Pfam" id="PF04055">
    <property type="entry name" value="Radical_SAM"/>
    <property type="match status" value="1"/>
</dbReference>
<dbReference type="SFLD" id="SFLDG01389">
    <property type="entry name" value="menaquinone_synthsis_involved"/>
    <property type="match status" value="1"/>
</dbReference>
<dbReference type="PROSITE" id="PS51918">
    <property type="entry name" value="RADICAL_SAM"/>
    <property type="match status" value="1"/>
</dbReference>
<dbReference type="CDD" id="cd01335">
    <property type="entry name" value="Radical_SAM"/>
    <property type="match status" value="1"/>
</dbReference>
<feature type="binding site" evidence="6 7">
    <location>
        <position position="77"/>
    </location>
    <ligand>
        <name>[4Fe-4S] cluster</name>
        <dbReference type="ChEBI" id="CHEBI:49883"/>
        <note>4Fe-4S-S-AdoMet</note>
    </ligand>
</feature>
<dbReference type="AlphaFoldDB" id="E0XU33"/>
<keyword evidence="6" id="KW-0474">Menaquinone biosynthesis</keyword>
<dbReference type="SFLD" id="SFLDF00342">
    <property type="entry name" value="cyclic_dehypoxanthine_futalosi"/>
    <property type="match status" value="1"/>
</dbReference>
<dbReference type="InterPro" id="IPR020050">
    <property type="entry name" value="FO_synthase_su2"/>
</dbReference>
<dbReference type="GO" id="GO:0005506">
    <property type="term" value="F:iron ion binding"/>
    <property type="evidence" value="ECO:0007669"/>
    <property type="project" value="UniProtKB-UniRule"/>
</dbReference>
<keyword evidence="1 6" id="KW-0004">4Fe-4S</keyword>
<sequence>MLFEFEDPTLQPIYEKIMARTRLSYEDGVTLWKTHDLLGVGYMANIVRERLNGDKTYFIHNRHINPTNVCVLSCQFCAFGVKADHPQAYEKSLEEIFSDAEKYNGGEVSEFHIVGGLHPDYPFEYYLDLLKGLKARFPAVHIQAYTAVEVEYLSRLANLSLKETLEVLREAGLGSIPGGGAEVFAKRVRRKICGDKITGEEWLQVHKIAHSVGLKSNATMLYGHLETAEERTDHLVRLRELQDQTYGFVTFIPLAFHPENTVLDFLKTTPGQLDLRALAVSRMMLDNFPHVKAFWIMITPKIAQLAQSFGADDMDGTVVEEKIIHAAGAATDQIFHKSQIIDMITESGRTPVERDTLYEQVQELHLESATKV</sequence>
<dbReference type="InterPro" id="IPR058240">
    <property type="entry name" value="rSAM_sf"/>
</dbReference>
<feature type="binding site" evidence="6 7">
    <location>
        <position position="70"/>
    </location>
    <ligand>
        <name>[4Fe-4S] cluster</name>
        <dbReference type="ChEBI" id="CHEBI:49883"/>
        <note>4Fe-4S-S-AdoMet</note>
    </ligand>
</feature>
<comment type="cofactor">
    <cofactor evidence="6 7">
        <name>[4Fe-4S] cluster</name>
        <dbReference type="ChEBI" id="CHEBI:49883"/>
    </cofactor>
    <text evidence="6 7">Binds 1 [4Fe-4S] cluster. The cluster is coordinated with 3 cysteines and an exchangeable S-adenosyl-L-methionine.</text>
</comment>
<keyword evidence="3 6" id="KW-0479">Metal-binding</keyword>
<dbReference type="EC" id="2.5.1.120" evidence="6"/>
<protein>
    <recommendedName>
        <fullName evidence="6">Aminodeoxyfutalosine synthase</fullName>
        <shortName evidence="6">AFL synthase</shortName>
        <shortName evidence="6">Aminofutalosine synthase</shortName>
        <ecNumber evidence="6">2.5.1.120</ecNumber>
    </recommendedName>
    <alternativeName>
        <fullName evidence="6">Menaquinone biosynthetic enzyme MqnE</fullName>
    </alternativeName>
</protein>
<accession>E0XU33</accession>